<feature type="compositionally biased region" description="Low complexity" evidence="1">
    <location>
        <begin position="215"/>
        <end position="224"/>
    </location>
</feature>
<comment type="caution">
    <text evidence="2">The sequence shown here is derived from an EMBL/GenBank/DDBJ whole genome shotgun (WGS) entry which is preliminary data.</text>
</comment>
<feature type="compositionally biased region" description="Pro residues" evidence="1">
    <location>
        <begin position="225"/>
        <end position="242"/>
    </location>
</feature>
<keyword evidence="3" id="KW-1185">Reference proteome</keyword>
<protein>
    <submittedName>
        <fullName evidence="2">Uncharacterized protein</fullName>
    </submittedName>
</protein>
<reference evidence="3" key="1">
    <citation type="journal article" date="2019" name="Int. J. Syst. Evol. Microbiol.">
        <title>The Global Catalogue of Microorganisms (GCM) 10K type strain sequencing project: providing services to taxonomists for standard genome sequencing and annotation.</title>
        <authorList>
            <consortium name="The Broad Institute Genomics Platform"/>
            <consortium name="The Broad Institute Genome Sequencing Center for Infectious Disease"/>
            <person name="Wu L."/>
            <person name="Ma J."/>
        </authorList>
    </citation>
    <scope>NUCLEOTIDE SEQUENCE [LARGE SCALE GENOMIC DNA]</scope>
    <source>
        <strain evidence="3">JCM 16908</strain>
    </source>
</reference>
<feature type="region of interest" description="Disordered" evidence="1">
    <location>
        <begin position="213"/>
        <end position="276"/>
    </location>
</feature>
<evidence type="ECO:0000313" key="2">
    <source>
        <dbReference type="EMBL" id="GAA3832304.1"/>
    </source>
</evidence>
<evidence type="ECO:0000313" key="3">
    <source>
        <dbReference type="Proteomes" id="UP001500888"/>
    </source>
</evidence>
<dbReference type="RefSeq" id="WP_344948187.1">
    <property type="nucleotide sequence ID" value="NZ_BAAAZR010000031.1"/>
</dbReference>
<accession>A0ABP7J1I4</accession>
<gene>
    <name evidence="2" type="ORF">GCM10022226_61920</name>
</gene>
<proteinExistence type="predicted"/>
<evidence type="ECO:0000256" key="1">
    <source>
        <dbReference type="SAM" id="MobiDB-lite"/>
    </source>
</evidence>
<organism evidence="2 3">
    <name type="scientific">Sphaerisporangium flaviroseum</name>
    <dbReference type="NCBI Taxonomy" id="509199"/>
    <lineage>
        <taxon>Bacteria</taxon>
        <taxon>Bacillati</taxon>
        <taxon>Actinomycetota</taxon>
        <taxon>Actinomycetes</taxon>
        <taxon>Streptosporangiales</taxon>
        <taxon>Streptosporangiaceae</taxon>
        <taxon>Sphaerisporangium</taxon>
    </lineage>
</organism>
<name>A0ABP7J1I4_9ACTN</name>
<sequence>MAMPAIPDANDFLMQGGVPSVSFDRPIGHTVTGIIVRYPEVVQRTEYQTNKPMYWDDNTPQMQLRVLLATDERDPSSRDDDGVRALYARHHMKDAIRDAVKAAGARLDVGGRLTVTYVGDAPPKTAGAKPSKLFSAQYIAPAAAAVDALLFDTGPTHPGAPAAFSAPAMMPPGQFPAPYPAYPTPPAAGAPAYPNPAVPGPVMPWAASPAISGQPAPTAFGHPAPGAPGHPVPGAPGHPAPAPAHTAGAAMREAPAALESLTPDQLERLNYSPPAR</sequence>
<dbReference type="Proteomes" id="UP001500888">
    <property type="component" value="Unassembled WGS sequence"/>
</dbReference>
<dbReference type="EMBL" id="BAAAZR010000031">
    <property type="protein sequence ID" value="GAA3832304.1"/>
    <property type="molecule type" value="Genomic_DNA"/>
</dbReference>